<feature type="region of interest" description="Disordered" evidence="1">
    <location>
        <begin position="73"/>
        <end position="121"/>
    </location>
</feature>
<evidence type="ECO:0000313" key="3">
    <source>
        <dbReference type="Proteomes" id="UP000305948"/>
    </source>
</evidence>
<protein>
    <submittedName>
        <fullName evidence="2">Uncharacterized protein</fullName>
    </submittedName>
</protein>
<gene>
    <name evidence="2" type="ORF">OE88DRAFT_1641148</name>
</gene>
<evidence type="ECO:0000313" key="2">
    <source>
        <dbReference type="EMBL" id="TFK57518.1"/>
    </source>
</evidence>
<accession>A0A5C3NMX2</accession>
<sequence length="172" mass="18806">MGACTRIWNGDQHAQMFQRICTDGFLLTASCHCRNGTTVVDCETTRAALKTQGAADQQQVILEYLPNIKVKKSYSHRNGPQDVRGPGRTSGTIKSRQPSVSESPTAFTGIHDNRFRPQGVRGTGQYNISNFALGSSVVGLRAELPPTSPTSVRKPPTLPRATLTDDRHRCLL</sequence>
<dbReference type="EMBL" id="ML213503">
    <property type="protein sequence ID" value="TFK57518.1"/>
    <property type="molecule type" value="Genomic_DNA"/>
</dbReference>
<reference evidence="2 3" key="1">
    <citation type="journal article" date="2019" name="Nat. Ecol. Evol.">
        <title>Megaphylogeny resolves global patterns of mushroom evolution.</title>
        <authorList>
            <person name="Varga T."/>
            <person name="Krizsan K."/>
            <person name="Foldi C."/>
            <person name="Dima B."/>
            <person name="Sanchez-Garcia M."/>
            <person name="Sanchez-Ramirez S."/>
            <person name="Szollosi G.J."/>
            <person name="Szarkandi J.G."/>
            <person name="Papp V."/>
            <person name="Albert L."/>
            <person name="Andreopoulos W."/>
            <person name="Angelini C."/>
            <person name="Antonin V."/>
            <person name="Barry K.W."/>
            <person name="Bougher N.L."/>
            <person name="Buchanan P."/>
            <person name="Buyck B."/>
            <person name="Bense V."/>
            <person name="Catcheside P."/>
            <person name="Chovatia M."/>
            <person name="Cooper J."/>
            <person name="Damon W."/>
            <person name="Desjardin D."/>
            <person name="Finy P."/>
            <person name="Geml J."/>
            <person name="Haridas S."/>
            <person name="Hughes K."/>
            <person name="Justo A."/>
            <person name="Karasinski D."/>
            <person name="Kautmanova I."/>
            <person name="Kiss B."/>
            <person name="Kocsube S."/>
            <person name="Kotiranta H."/>
            <person name="LaButti K.M."/>
            <person name="Lechner B.E."/>
            <person name="Liimatainen K."/>
            <person name="Lipzen A."/>
            <person name="Lukacs Z."/>
            <person name="Mihaltcheva S."/>
            <person name="Morgado L.N."/>
            <person name="Niskanen T."/>
            <person name="Noordeloos M.E."/>
            <person name="Ohm R.A."/>
            <person name="Ortiz-Santana B."/>
            <person name="Ovrebo C."/>
            <person name="Racz N."/>
            <person name="Riley R."/>
            <person name="Savchenko A."/>
            <person name="Shiryaev A."/>
            <person name="Soop K."/>
            <person name="Spirin V."/>
            <person name="Szebenyi C."/>
            <person name="Tomsovsky M."/>
            <person name="Tulloss R.E."/>
            <person name="Uehling J."/>
            <person name="Grigoriev I.V."/>
            <person name="Vagvolgyi C."/>
            <person name="Papp T."/>
            <person name="Martin F.M."/>
            <person name="Miettinen O."/>
            <person name="Hibbett D.S."/>
            <person name="Nagy L.G."/>
        </authorList>
    </citation>
    <scope>NUCLEOTIDE SEQUENCE [LARGE SCALE GENOMIC DNA]</scope>
    <source>
        <strain evidence="2 3">OMC1185</strain>
    </source>
</reference>
<feature type="compositionally biased region" description="Polar residues" evidence="1">
    <location>
        <begin position="89"/>
        <end position="106"/>
    </location>
</feature>
<proteinExistence type="predicted"/>
<name>A0A5C3NMX2_9AGAM</name>
<feature type="region of interest" description="Disordered" evidence="1">
    <location>
        <begin position="144"/>
        <end position="165"/>
    </location>
</feature>
<dbReference type="Proteomes" id="UP000305948">
    <property type="component" value="Unassembled WGS sequence"/>
</dbReference>
<keyword evidence="3" id="KW-1185">Reference proteome</keyword>
<organism evidence="2 3">
    <name type="scientific">Heliocybe sulcata</name>
    <dbReference type="NCBI Taxonomy" id="5364"/>
    <lineage>
        <taxon>Eukaryota</taxon>
        <taxon>Fungi</taxon>
        <taxon>Dikarya</taxon>
        <taxon>Basidiomycota</taxon>
        <taxon>Agaricomycotina</taxon>
        <taxon>Agaricomycetes</taxon>
        <taxon>Gloeophyllales</taxon>
        <taxon>Gloeophyllaceae</taxon>
        <taxon>Heliocybe</taxon>
    </lineage>
</organism>
<dbReference type="AlphaFoldDB" id="A0A5C3NMX2"/>
<evidence type="ECO:0000256" key="1">
    <source>
        <dbReference type="SAM" id="MobiDB-lite"/>
    </source>
</evidence>